<protein>
    <submittedName>
        <fullName evidence="7">Efflux transporter periplasmic adaptor subunit</fullName>
    </submittedName>
</protein>
<dbReference type="InterPro" id="IPR058625">
    <property type="entry name" value="MdtA-like_BSH"/>
</dbReference>
<evidence type="ECO:0000259" key="5">
    <source>
        <dbReference type="Pfam" id="PF25917"/>
    </source>
</evidence>
<dbReference type="NCBIfam" id="TIGR01730">
    <property type="entry name" value="RND_mfp"/>
    <property type="match status" value="1"/>
</dbReference>
<evidence type="ECO:0000259" key="6">
    <source>
        <dbReference type="Pfam" id="PF25989"/>
    </source>
</evidence>
<dbReference type="PANTHER" id="PTHR32347">
    <property type="entry name" value="EFFLUX SYSTEM COMPONENT YKNX-RELATED"/>
    <property type="match status" value="1"/>
</dbReference>
<evidence type="ECO:0000313" key="7">
    <source>
        <dbReference type="EMBL" id="PAX18307.1"/>
    </source>
</evidence>
<gene>
    <name evidence="7" type="ORF">CLI92_00170</name>
</gene>
<dbReference type="GO" id="GO:0022857">
    <property type="term" value="F:transmembrane transporter activity"/>
    <property type="evidence" value="ECO:0007669"/>
    <property type="project" value="InterPro"/>
</dbReference>
<evidence type="ECO:0000256" key="2">
    <source>
        <dbReference type="ARBA" id="ARBA00009477"/>
    </source>
</evidence>
<comment type="caution">
    <text evidence="7">The sequence shown here is derived from an EMBL/GenBank/DDBJ whole genome shotgun (WGS) entry which is preliminary data.</text>
</comment>
<dbReference type="GO" id="GO:0030313">
    <property type="term" value="C:cell envelope"/>
    <property type="evidence" value="ECO:0007669"/>
    <property type="project" value="UniProtKB-SubCell"/>
</dbReference>
<organism evidence="7 8">
    <name type="scientific">Vandammella animalimorsus</name>
    <dbReference type="NCBI Taxonomy" id="2029117"/>
    <lineage>
        <taxon>Bacteria</taxon>
        <taxon>Pseudomonadati</taxon>
        <taxon>Pseudomonadota</taxon>
        <taxon>Betaproteobacteria</taxon>
        <taxon>Burkholderiales</taxon>
        <taxon>Comamonadaceae</taxon>
        <taxon>Vandammella</taxon>
    </lineage>
</organism>
<dbReference type="InterPro" id="IPR006143">
    <property type="entry name" value="RND_pump_MFP"/>
</dbReference>
<feature type="domain" description="YknX-like C-terminal permuted SH3-like" evidence="6">
    <location>
        <begin position="331"/>
        <end position="398"/>
    </location>
</feature>
<name>A0A2A2T8B5_9BURK</name>
<dbReference type="SUPFAM" id="SSF111369">
    <property type="entry name" value="HlyD-like secretion proteins"/>
    <property type="match status" value="1"/>
</dbReference>
<dbReference type="Gene3D" id="2.40.30.170">
    <property type="match status" value="1"/>
</dbReference>
<dbReference type="Gene3D" id="2.40.50.100">
    <property type="match status" value="1"/>
</dbReference>
<comment type="similarity">
    <text evidence="2">Belongs to the membrane fusion protein (MFP) (TC 8.A.1) family.</text>
</comment>
<dbReference type="Gene3D" id="2.40.420.20">
    <property type="match status" value="1"/>
</dbReference>
<dbReference type="Proteomes" id="UP000217780">
    <property type="component" value="Unassembled WGS sequence"/>
</dbReference>
<evidence type="ECO:0000313" key="8">
    <source>
        <dbReference type="Proteomes" id="UP000217780"/>
    </source>
</evidence>
<evidence type="ECO:0000256" key="1">
    <source>
        <dbReference type="ARBA" id="ARBA00004196"/>
    </source>
</evidence>
<comment type="subcellular location">
    <subcellularLocation>
        <location evidence="1">Cell envelope</location>
    </subcellularLocation>
</comment>
<dbReference type="EMBL" id="NTBI01000001">
    <property type="protein sequence ID" value="PAX18307.1"/>
    <property type="molecule type" value="Genomic_DNA"/>
</dbReference>
<dbReference type="PANTHER" id="PTHR32347:SF29">
    <property type="entry name" value="UPF0194 MEMBRANE PROTEIN YBHG"/>
    <property type="match status" value="1"/>
</dbReference>
<keyword evidence="3 4" id="KW-0175">Coiled coil</keyword>
<dbReference type="Pfam" id="PF25989">
    <property type="entry name" value="YknX_C"/>
    <property type="match status" value="1"/>
</dbReference>
<dbReference type="InterPro" id="IPR050465">
    <property type="entry name" value="UPF0194_transport"/>
</dbReference>
<accession>A0A2A2T8B5</accession>
<reference evidence="7 8" key="1">
    <citation type="submission" date="2017-08" db="EMBL/GenBank/DDBJ databases">
        <title>WGS of Clinical strains of the CDC Group NO-1 linked to zoonotic infections in humans.</title>
        <authorList>
            <person name="Bernier A.-M."/>
            <person name="Bernard K."/>
        </authorList>
    </citation>
    <scope>NUCLEOTIDE SEQUENCE [LARGE SCALE GENOMIC DNA]</scope>
    <source>
        <strain evidence="7 8">NML91-0035</strain>
    </source>
</reference>
<evidence type="ECO:0000256" key="3">
    <source>
        <dbReference type="ARBA" id="ARBA00023054"/>
    </source>
</evidence>
<dbReference type="AlphaFoldDB" id="A0A2A2T8B5"/>
<dbReference type="InterPro" id="IPR058637">
    <property type="entry name" value="YknX-like_C"/>
</dbReference>
<proteinExistence type="inferred from homology"/>
<dbReference type="Gene3D" id="1.10.287.470">
    <property type="entry name" value="Helix hairpin bin"/>
    <property type="match status" value="1"/>
</dbReference>
<dbReference type="Pfam" id="PF25917">
    <property type="entry name" value="BSH_RND"/>
    <property type="match status" value="1"/>
</dbReference>
<feature type="domain" description="Multidrug resistance protein MdtA-like barrel-sandwich hybrid" evidence="5">
    <location>
        <begin position="63"/>
        <end position="231"/>
    </location>
</feature>
<feature type="coiled-coil region" evidence="4">
    <location>
        <begin position="102"/>
        <end position="190"/>
    </location>
</feature>
<dbReference type="GO" id="GO:0016020">
    <property type="term" value="C:membrane"/>
    <property type="evidence" value="ECO:0007669"/>
    <property type="project" value="InterPro"/>
</dbReference>
<sequence length="405" mass="42832">MTPMLRKILLVILAAAAVLALLAVALREPTQLVATASASQGPLTVSFTEEGRTRIRQRYVLSAPVAGQLRRIALQVGDAVQAGQTLAEIEPATSGLLDARTRSQLQAQLRGAQATLAASRQRSAAAQAELQLARSELARLTPLQAAGAASAGQLDQARSRAETARAQLAAARAEERVAQQGIEAARAQLQQGSSQAPDGSAAPVLAVRAPIDGQVLRRMQESATPVAAGQPLLEIGDLSDLELEVEVLSADAVQLAPDMAAQVLRWGGPGQLQARVRRIEPAGFTKVSALGVQEQRTRVLLDITSPRAQWQALGDAFHVEVEFITQQREQVLQVPASALFRSAEGWAVYRIEQGRARHTPVQIGLRAASAVQIEQGLQAGDTVVLQPDSQLHDGARVRSSGDGAV</sequence>
<evidence type="ECO:0000256" key="4">
    <source>
        <dbReference type="SAM" id="Coils"/>
    </source>
</evidence>